<dbReference type="Gene3D" id="3.10.450.530">
    <property type="entry name" value="Ribonuclease toxin, BrnT, of type II toxin-antitoxin system"/>
    <property type="match status" value="1"/>
</dbReference>
<dbReference type="Proteomes" id="UP000253437">
    <property type="component" value="Unassembled WGS sequence"/>
</dbReference>
<proteinExistence type="predicted"/>
<name>A0A3A1PUV8_VIBHA</name>
<reference evidence="2 4" key="3">
    <citation type="submission" date="2018-08" db="EMBL/GenBank/DDBJ databases">
        <title>Vibrio harveyi strains pathogenic to white snook Centropomus viridis Lockington (1877) and potential probiotic bacteria.</title>
        <authorList>
            <person name="Soto-Rodriguez S."/>
            <person name="Gomez-Gil B."/>
            <person name="Lozano-Olvera R."/>
        </authorList>
    </citation>
    <scope>NUCLEOTIDE SEQUENCE [LARGE SCALE GENOMIC DNA]</scope>
    <source>
        <strain evidence="2 4">CAIM 1508</strain>
    </source>
</reference>
<evidence type="ECO:0000313" key="2">
    <source>
        <dbReference type="EMBL" id="RIW02229.1"/>
    </source>
</evidence>
<keyword evidence="3" id="KW-1185">Reference proteome</keyword>
<accession>A0A3A1PUV8</accession>
<evidence type="ECO:0000313" key="1">
    <source>
        <dbReference type="EMBL" id="AMF96644.2"/>
    </source>
</evidence>
<reference evidence="1" key="2">
    <citation type="submission" date="2018-01" db="EMBL/GenBank/DDBJ databases">
        <title>FDA dAtabase for Regulatory Grade micrObial Sequences (FDA-ARGOS): Supporting development and validation of Infectious Disease Dx tests.</title>
        <authorList>
            <person name="Hoffmann M."/>
            <person name="Allard M."/>
            <person name="Evans P."/>
            <person name="Brown E."/>
            <person name="Tallon L."/>
            <person name="Sadzewicz L."/>
            <person name="Sengamalay N."/>
            <person name="Ott S."/>
            <person name="Godinez A."/>
            <person name="Nagaraj S."/>
            <person name="Vyas G."/>
            <person name="Aluvathingal J."/>
            <person name="Nadendla S."/>
            <person name="Geyer C."/>
            <person name="Sichtig H."/>
        </authorList>
    </citation>
    <scope>NUCLEOTIDE SEQUENCE</scope>
    <source>
        <strain evidence="1">FDAARGOS_107</strain>
    </source>
</reference>
<dbReference type="InterPro" id="IPR007460">
    <property type="entry name" value="BrnT_toxin"/>
</dbReference>
<dbReference type="EMBL" id="QOUW02000183">
    <property type="protein sequence ID" value="RIW02229.1"/>
    <property type="molecule type" value="Genomic_DNA"/>
</dbReference>
<sequence>MNLAKHRIDFADAVHVFLDASRIEREDTRYDYGEARFQTIGKTKYGILFVIYTERQSSGNIRLISARKANSREKNLMREIY</sequence>
<dbReference type="OrthoDB" id="9802417at2"/>
<dbReference type="EMBL" id="CP014038">
    <property type="protein sequence ID" value="AMF96644.2"/>
    <property type="molecule type" value="Genomic_DNA"/>
</dbReference>
<dbReference type="Pfam" id="PF04365">
    <property type="entry name" value="BrnT_toxin"/>
    <property type="match status" value="1"/>
</dbReference>
<reference evidence="3" key="1">
    <citation type="submission" date="2015-12" db="EMBL/GenBank/DDBJ databases">
        <title>FDA dAtabase for Regulatory Grade micrObial Sequences (FDA-ARGOS): Supporting development and validation of Infectious Disease Dx tests.</title>
        <authorList>
            <person name="Hoffmann M."/>
            <person name="Allard M."/>
            <person name="Evans P."/>
            <person name="Brown E."/>
            <person name="Tallon L.J."/>
            <person name="Sadzewicz L."/>
            <person name="Sengamalay N."/>
            <person name="Ott S."/>
            <person name="Godinez A."/>
            <person name="Nagaraj S."/>
            <person name="Vyas G."/>
            <person name="Aluvathingal J."/>
            <person name="Nadendla S."/>
            <person name="Geyer C."/>
            <person name="Sichtig H."/>
        </authorList>
    </citation>
    <scope>NUCLEOTIDE SEQUENCE [LARGE SCALE GENOMIC DNA]</scope>
    <source>
        <strain evidence="3">ATCC 43516</strain>
    </source>
</reference>
<evidence type="ECO:0000313" key="4">
    <source>
        <dbReference type="Proteomes" id="UP000253437"/>
    </source>
</evidence>
<organism evidence="2 4">
    <name type="scientific">Vibrio harveyi</name>
    <name type="common">Beneckea harveyi</name>
    <dbReference type="NCBI Taxonomy" id="669"/>
    <lineage>
        <taxon>Bacteria</taxon>
        <taxon>Pseudomonadati</taxon>
        <taxon>Pseudomonadota</taxon>
        <taxon>Gammaproteobacteria</taxon>
        <taxon>Vibrionales</taxon>
        <taxon>Vibrionaceae</taxon>
        <taxon>Vibrio</taxon>
    </lineage>
</organism>
<dbReference type="AlphaFoldDB" id="A0A3A1PUV8"/>
<gene>
    <name evidence="1" type="ORF">AL538_02300</name>
    <name evidence="2" type="ORF">DS957_025600</name>
</gene>
<dbReference type="Proteomes" id="UP000067422">
    <property type="component" value="Chromosome 1"/>
</dbReference>
<dbReference type="InterPro" id="IPR038573">
    <property type="entry name" value="BrnT_sf"/>
</dbReference>
<evidence type="ECO:0000313" key="3">
    <source>
        <dbReference type="Proteomes" id="UP000067422"/>
    </source>
</evidence>
<protein>
    <submittedName>
        <fullName evidence="2">BrnT family toxin</fullName>
    </submittedName>
</protein>